<evidence type="ECO:0000313" key="2">
    <source>
        <dbReference type="EMBL" id="SPD73791.1"/>
    </source>
</evidence>
<evidence type="ECO:0000259" key="1">
    <source>
        <dbReference type="PROSITE" id="PS50994"/>
    </source>
</evidence>
<dbReference type="AlphaFoldDB" id="A0A445MWR9"/>
<dbReference type="PANTHER" id="PTHR35004">
    <property type="entry name" value="TRANSPOSASE RV3428C-RELATED"/>
    <property type="match status" value="1"/>
</dbReference>
<accession>A0A445MWR9</accession>
<dbReference type="PANTHER" id="PTHR35004:SF7">
    <property type="entry name" value="INTEGRASE PROTEIN"/>
    <property type="match status" value="1"/>
</dbReference>
<dbReference type="Gene3D" id="3.30.420.10">
    <property type="entry name" value="Ribonuclease H-like superfamily/Ribonuclease H"/>
    <property type="match status" value="1"/>
</dbReference>
<organism evidence="2">
    <name type="scientific">uncultured Desulfobacterium sp</name>
    <dbReference type="NCBI Taxonomy" id="201089"/>
    <lineage>
        <taxon>Bacteria</taxon>
        <taxon>Pseudomonadati</taxon>
        <taxon>Thermodesulfobacteriota</taxon>
        <taxon>Desulfobacteria</taxon>
        <taxon>Desulfobacterales</taxon>
        <taxon>Desulfobacteriaceae</taxon>
        <taxon>Desulfobacterium</taxon>
        <taxon>environmental samples</taxon>
    </lineage>
</organism>
<dbReference type="InterPro" id="IPR036397">
    <property type="entry name" value="RNaseH_sf"/>
</dbReference>
<dbReference type="SUPFAM" id="SSF53098">
    <property type="entry name" value="Ribonuclease H-like"/>
    <property type="match status" value="1"/>
</dbReference>
<dbReference type="GO" id="GO:0015074">
    <property type="term" value="P:DNA integration"/>
    <property type="evidence" value="ECO:0007669"/>
    <property type="project" value="InterPro"/>
</dbReference>
<sequence>MEILGSVVDQIRNDWILAPYGGKTGVVKKWAELLNCSQQALYKRLGINRKRKGERKIDGIEQYAEIVAQIKRKPPTNMGEVTTDLALRKAVRDGLVPESLLGKEGTIDRVMRDIGLTQRQRRIQRYQAERPNQLHHVDASSSRSFFVAREIRDDAGNVVDYALRLHAAKKGYKNKPVPIRIRPWVYGLVDDYSGFFIGRYVAAMGESAVDNLDFLKWAWSKNADTPFFGLPEMIKGDLGPMMRGPAAQEFFERLNIAIDPSMPENKESHGKIERPWRTTWQRFELTYFMQSDWRDFEIMLSELNRQFLVYQAEYNERKHRYERTISRLQAWRKISLYGGAVAIPETAFRTIFKRYERVVGADGCISIDNVLYEVKGLHSARVNIYEGVFEDKLIVEDQATGEKYEVEDFTPNPLGVFTGHKETPHQKAVKTAQDLEVGGDTLYSIPKDAGNVAALPTRIKKTVSIEDPLCVDAYGSLDAAMREFVSISGLRLDNENREAVRGLIIEHGLKRAFVKDLALDFVAENERRYMHG</sequence>
<feature type="domain" description="Integrase catalytic" evidence="1">
    <location>
        <begin position="127"/>
        <end position="335"/>
    </location>
</feature>
<dbReference type="InterPro" id="IPR001584">
    <property type="entry name" value="Integrase_cat-core"/>
</dbReference>
<gene>
    <name evidence="2" type="ORF">PITCH_A1970010</name>
</gene>
<dbReference type="PROSITE" id="PS50994">
    <property type="entry name" value="INTEGRASE"/>
    <property type="match status" value="1"/>
</dbReference>
<name>A0A445MWR9_9BACT</name>
<dbReference type="InterPro" id="IPR012337">
    <property type="entry name" value="RNaseH-like_sf"/>
</dbReference>
<reference evidence="2" key="1">
    <citation type="submission" date="2018-01" db="EMBL/GenBank/DDBJ databases">
        <authorList>
            <person name="Regsiter A."/>
            <person name="William W."/>
        </authorList>
    </citation>
    <scope>NUCLEOTIDE SEQUENCE</scope>
    <source>
        <strain evidence="2">TRIP AH-1</strain>
    </source>
</reference>
<dbReference type="EMBL" id="OJIN01000109">
    <property type="protein sequence ID" value="SPD73791.1"/>
    <property type="molecule type" value="Genomic_DNA"/>
</dbReference>
<dbReference type="GO" id="GO:0003676">
    <property type="term" value="F:nucleic acid binding"/>
    <property type="evidence" value="ECO:0007669"/>
    <property type="project" value="InterPro"/>
</dbReference>
<protein>
    <recommendedName>
        <fullName evidence="1">Integrase catalytic domain-containing protein</fullName>
    </recommendedName>
</protein>
<proteinExistence type="predicted"/>